<keyword evidence="3" id="KW-1185">Reference proteome</keyword>
<organism evidence="2 3">
    <name type="scientific">Ditylenchus destructor</name>
    <dbReference type="NCBI Taxonomy" id="166010"/>
    <lineage>
        <taxon>Eukaryota</taxon>
        <taxon>Metazoa</taxon>
        <taxon>Ecdysozoa</taxon>
        <taxon>Nematoda</taxon>
        <taxon>Chromadorea</taxon>
        <taxon>Rhabditida</taxon>
        <taxon>Tylenchina</taxon>
        <taxon>Tylenchomorpha</taxon>
        <taxon>Sphaerularioidea</taxon>
        <taxon>Anguinidae</taxon>
        <taxon>Anguininae</taxon>
        <taxon>Ditylenchus</taxon>
    </lineage>
</organism>
<feature type="transmembrane region" description="Helical" evidence="1">
    <location>
        <begin position="25"/>
        <end position="48"/>
    </location>
</feature>
<dbReference type="EMBL" id="JAKKPZ010000867">
    <property type="protein sequence ID" value="KAI1691799.1"/>
    <property type="molecule type" value="Genomic_DNA"/>
</dbReference>
<comment type="caution">
    <text evidence="2">The sequence shown here is derived from an EMBL/GenBank/DDBJ whole genome shotgun (WGS) entry which is preliminary data.</text>
</comment>
<dbReference type="InterPro" id="IPR006874">
    <property type="entry name" value="DUF621"/>
</dbReference>
<accession>A0AAD4MEN0</accession>
<evidence type="ECO:0000256" key="1">
    <source>
        <dbReference type="SAM" id="Phobius"/>
    </source>
</evidence>
<proteinExistence type="predicted"/>
<gene>
    <name evidence="2" type="ORF">DdX_21625</name>
</gene>
<dbReference type="Pfam" id="PF04789">
    <property type="entry name" value="DUF621"/>
    <property type="match status" value="1"/>
</dbReference>
<evidence type="ECO:0000313" key="2">
    <source>
        <dbReference type="EMBL" id="KAI1691799.1"/>
    </source>
</evidence>
<evidence type="ECO:0000313" key="3">
    <source>
        <dbReference type="Proteomes" id="UP001201812"/>
    </source>
</evidence>
<keyword evidence="1" id="KW-0472">Membrane</keyword>
<feature type="transmembrane region" description="Helical" evidence="1">
    <location>
        <begin position="68"/>
        <end position="95"/>
    </location>
</feature>
<protein>
    <recommendedName>
        <fullName evidence="4">G protein-coupled receptor</fullName>
    </recommendedName>
</protein>
<keyword evidence="1" id="KW-1133">Transmembrane helix</keyword>
<evidence type="ECO:0008006" key="4">
    <source>
        <dbReference type="Google" id="ProtNLM"/>
    </source>
</evidence>
<dbReference type="AlphaFoldDB" id="A0AAD4MEN0"/>
<reference evidence="2" key="1">
    <citation type="submission" date="2022-01" db="EMBL/GenBank/DDBJ databases">
        <title>Genome Sequence Resource for Two Populations of Ditylenchus destructor, the Migratory Endoparasitic Phytonematode.</title>
        <authorList>
            <person name="Zhang H."/>
            <person name="Lin R."/>
            <person name="Xie B."/>
        </authorList>
    </citation>
    <scope>NUCLEOTIDE SEQUENCE</scope>
    <source>
        <strain evidence="2">BazhouSP</strain>
    </source>
</reference>
<keyword evidence="1" id="KW-0812">Transmembrane</keyword>
<name>A0AAD4MEN0_9BILA</name>
<sequence>MFASTCGNFLLVAVFVKGHTQFKSVTFFVLASQMLVCDIVGLIVSFIVDVPLTFSGYLVENPISAPFPQLYIAFVDGIGAFAYVATILFATLLALNRFCIFMAPSLDRFLFRRPNIFIFEMIFEDELDLLGFSEEENDHNQATVTRATNARLFQQTVRFPDDMNPEQFLDRHGDFSLNVMVVCGPQRKIFYAKTAAPGTAEARAAGKQKQTELINFFVR</sequence>
<dbReference type="Proteomes" id="UP001201812">
    <property type="component" value="Unassembled WGS sequence"/>
</dbReference>